<gene>
    <name evidence="1" type="ORF">NE237_024017</name>
</gene>
<dbReference type="EMBL" id="JAMYWD010000008">
    <property type="protein sequence ID" value="KAJ4964078.1"/>
    <property type="molecule type" value="Genomic_DNA"/>
</dbReference>
<dbReference type="PANTHER" id="PTHR31808:SF4">
    <property type="entry name" value="LIGASE, PUTATIVE (DUF760)-RELATED"/>
    <property type="match status" value="1"/>
</dbReference>
<dbReference type="Proteomes" id="UP001141806">
    <property type="component" value="Unassembled WGS sequence"/>
</dbReference>
<dbReference type="InterPro" id="IPR038925">
    <property type="entry name" value="At3g17800-like"/>
</dbReference>
<sequence length="195" mass="21888">MKRTSLNTFCRTLLSREVHELLLLASFSVRAKSAERSGLLLQAPATPSSSLVVRSGLVAISVPDFLCFNTKARYSKGLVKKEHLQLLLLNWSLQLGSSCLRSWKAILIWLLLLWTSSLNNFKLTKFMDANVSLVPNISSSSSFDPFGLVDRWPSQEGKLEQLYSPEAYEMVENHQALILENRVADSKTIAQMSKL</sequence>
<organism evidence="1 2">
    <name type="scientific">Protea cynaroides</name>
    <dbReference type="NCBI Taxonomy" id="273540"/>
    <lineage>
        <taxon>Eukaryota</taxon>
        <taxon>Viridiplantae</taxon>
        <taxon>Streptophyta</taxon>
        <taxon>Embryophyta</taxon>
        <taxon>Tracheophyta</taxon>
        <taxon>Spermatophyta</taxon>
        <taxon>Magnoliopsida</taxon>
        <taxon>Proteales</taxon>
        <taxon>Proteaceae</taxon>
        <taxon>Protea</taxon>
    </lineage>
</organism>
<dbReference type="AlphaFoldDB" id="A0A9Q0HD72"/>
<evidence type="ECO:0000313" key="2">
    <source>
        <dbReference type="Proteomes" id="UP001141806"/>
    </source>
</evidence>
<name>A0A9Q0HD72_9MAGN</name>
<accession>A0A9Q0HD72</accession>
<keyword evidence="2" id="KW-1185">Reference proteome</keyword>
<comment type="caution">
    <text evidence="1">The sequence shown here is derived from an EMBL/GenBank/DDBJ whole genome shotgun (WGS) entry which is preliminary data.</text>
</comment>
<proteinExistence type="predicted"/>
<dbReference type="PANTHER" id="PTHR31808">
    <property type="entry name" value="EXPRESSED PROTEIN"/>
    <property type="match status" value="1"/>
</dbReference>
<dbReference type="OrthoDB" id="25131at2759"/>
<reference evidence="1" key="1">
    <citation type="journal article" date="2023" name="Plant J.">
        <title>The genome of the king protea, Protea cynaroides.</title>
        <authorList>
            <person name="Chang J."/>
            <person name="Duong T.A."/>
            <person name="Schoeman C."/>
            <person name="Ma X."/>
            <person name="Roodt D."/>
            <person name="Barker N."/>
            <person name="Li Z."/>
            <person name="Van de Peer Y."/>
            <person name="Mizrachi E."/>
        </authorList>
    </citation>
    <scope>NUCLEOTIDE SEQUENCE</scope>
    <source>
        <tissue evidence="1">Young leaves</tissue>
    </source>
</reference>
<protein>
    <submittedName>
        <fullName evidence="1">Uncharacterized protein</fullName>
    </submittedName>
</protein>
<evidence type="ECO:0000313" key="1">
    <source>
        <dbReference type="EMBL" id="KAJ4964078.1"/>
    </source>
</evidence>